<dbReference type="Gene3D" id="1.10.1520.10">
    <property type="entry name" value="Ribonuclease III domain"/>
    <property type="match status" value="2"/>
</dbReference>
<dbReference type="GO" id="GO:0005634">
    <property type="term" value="C:nucleus"/>
    <property type="evidence" value="ECO:0007669"/>
    <property type="project" value="TreeGrafter"/>
</dbReference>
<dbReference type="Ensembl" id="ENSOMYT00000079521.2">
    <property type="protein sequence ID" value="ENSOMYP00000073028.2"/>
    <property type="gene ID" value="ENSOMYG00000033491.2"/>
</dbReference>
<dbReference type="Gene3D" id="2.170.260.10">
    <property type="entry name" value="paz domain"/>
    <property type="match status" value="1"/>
</dbReference>
<dbReference type="FunFam" id="1.10.1520.10:FF:000023">
    <property type="entry name" value="Endoribonuclease dcr-1"/>
    <property type="match status" value="1"/>
</dbReference>
<feature type="domain" description="RNase III" evidence="24">
    <location>
        <begin position="1653"/>
        <end position="1811"/>
    </location>
</feature>
<dbReference type="Pfam" id="PF02170">
    <property type="entry name" value="PAZ"/>
    <property type="match status" value="1"/>
</dbReference>
<dbReference type="GO" id="GO:0046872">
    <property type="term" value="F:metal ion binding"/>
    <property type="evidence" value="ECO:0007669"/>
    <property type="project" value="UniProtKB-KW"/>
</dbReference>
<dbReference type="Pfam" id="PF03368">
    <property type="entry name" value="Dicer_dimer"/>
    <property type="match status" value="1"/>
</dbReference>
<comment type="similarity">
    <text evidence="20">Belongs to the helicase family. Dicer subfamily.</text>
</comment>
<evidence type="ECO:0000256" key="11">
    <source>
        <dbReference type="ARBA" id="ARBA00022741"/>
    </source>
</evidence>
<keyword evidence="16" id="KW-0460">Magnesium</keyword>
<dbReference type="GO" id="GO:0016441">
    <property type="term" value="P:post-transcriptional gene silencing"/>
    <property type="evidence" value="ECO:0007669"/>
    <property type="project" value="UniProtKB-ARBA"/>
</dbReference>
<dbReference type="SUPFAM" id="SSF101690">
    <property type="entry name" value="PAZ domain"/>
    <property type="match status" value="1"/>
</dbReference>
<dbReference type="InterPro" id="IPR005034">
    <property type="entry name" value="Dicer_dimerisation"/>
</dbReference>
<feature type="compositionally biased region" description="Pro residues" evidence="22">
    <location>
        <begin position="1491"/>
        <end position="1501"/>
    </location>
</feature>
<evidence type="ECO:0000256" key="14">
    <source>
        <dbReference type="ARBA" id="ARBA00022806"/>
    </source>
</evidence>
<feature type="region of interest" description="Disordered" evidence="22">
    <location>
        <begin position="1104"/>
        <end position="1124"/>
    </location>
</feature>
<evidence type="ECO:0000313" key="29">
    <source>
        <dbReference type="Proteomes" id="UP000694395"/>
    </source>
</evidence>
<reference evidence="28" key="3">
    <citation type="submission" date="2025-09" db="UniProtKB">
        <authorList>
            <consortium name="Ensembl"/>
        </authorList>
    </citation>
    <scope>IDENTIFICATION</scope>
</reference>
<dbReference type="FunFam" id="3.40.50.300:FF:000628">
    <property type="entry name" value="Endoribonuclease Dicer"/>
    <property type="match status" value="1"/>
</dbReference>
<dbReference type="SMART" id="SM00358">
    <property type="entry name" value="DSRM"/>
    <property type="match status" value="1"/>
</dbReference>
<dbReference type="Pfam" id="PF20931">
    <property type="entry name" value="Dicer_platform"/>
    <property type="match status" value="1"/>
</dbReference>
<comment type="subcellular location">
    <subcellularLocation>
        <location evidence="4">Cytoplasm</location>
    </subcellularLocation>
</comment>
<dbReference type="InterPro" id="IPR048512">
    <property type="entry name" value="Dicer_platform"/>
</dbReference>
<keyword evidence="13" id="KW-0378">Hydrolase</keyword>
<dbReference type="InterPro" id="IPR044441">
    <property type="entry name" value="DICER_DSRM"/>
</dbReference>
<dbReference type="GO" id="GO:0004530">
    <property type="term" value="F:deoxyribonuclease I activity"/>
    <property type="evidence" value="ECO:0007669"/>
    <property type="project" value="TreeGrafter"/>
</dbReference>
<dbReference type="Pfam" id="PF00636">
    <property type="entry name" value="Ribonuclease_3"/>
    <property type="match status" value="2"/>
</dbReference>
<dbReference type="CDD" id="cd15903">
    <property type="entry name" value="Dicer_PBD"/>
    <property type="match status" value="1"/>
</dbReference>
<dbReference type="InterPro" id="IPR036389">
    <property type="entry name" value="RNase_III_sf"/>
</dbReference>
<dbReference type="GO" id="GO:0005524">
    <property type="term" value="F:ATP binding"/>
    <property type="evidence" value="ECO:0007669"/>
    <property type="project" value="UniProtKB-KW"/>
</dbReference>
<dbReference type="CDD" id="cd02843">
    <property type="entry name" value="PAZ_dicer_like"/>
    <property type="match status" value="1"/>
</dbReference>
<evidence type="ECO:0000256" key="20">
    <source>
        <dbReference type="ARBA" id="ARBA00035116"/>
    </source>
</evidence>
<evidence type="ECO:0000256" key="7">
    <source>
        <dbReference type="ARBA" id="ARBA00022553"/>
    </source>
</evidence>
<dbReference type="GO" id="GO:0031054">
    <property type="term" value="P:pre-miRNA processing"/>
    <property type="evidence" value="ECO:0007669"/>
    <property type="project" value="InterPro"/>
</dbReference>
<proteinExistence type="inferred from homology"/>
<reference evidence="28" key="1">
    <citation type="submission" date="2020-07" db="EMBL/GenBank/DDBJ databases">
        <title>A long reads based de novo assembly of the rainbow trout Arlee double haploid line genome.</title>
        <authorList>
            <person name="Gao G."/>
            <person name="Palti Y."/>
        </authorList>
    </citation>
    <scope>NUCLEOTIDE SEQUENCE [LARGE SCALE GENOMIC DNA]</scope>
</reference>
<dbReference type="SUPFAM" id="SSF54768">
    <property type="entry name" value="dsRNA-binding domain-like"/>
    <property type="match status" value="1"/>
</dbReference>
<evidence type="ECO:0000256" key="22">
    <source>
        <dbReference type="SAM" id="MobiDB-lite"/>
    </source>
</evidence>
<feature type="region of interest" description="Disordered" evidence="22">
    <location>
        <begin position="1487"/>
        <end position="1509"/>
    </location>
</feature>
<keyword evidence="9" id="KW-0479">Metal-binding</keyword>
<evidence type="ECO:0000256" key="6">
    <source>
        <dbReference type="ARBA" id="ARBA00022490"/>
    </source>
</evidence>
<dbReference type="CDD" id="cd18034">
    <property type="entry name" value="DEXHc_dicer"/>
    <property type="match status" value="1"/>
</dbReference>
<feature type="region of interest" description="Disordered" evidence="22">
    <location>
        <begin position="1137"/>
        <end position="1158"/>
    </location>
</feature>
<dbReference type="InterPro" id="IPR048513">
    <property type="entry name" value="Dicer_PBD"/>
</dbReference>
<keyword evidence="17 21" id="KW-0694">RNA-binding</keyword>
<dbReference type="Gene3D" id="3.40.50.300">
    <property type="entry name" value="P-loop containing nucleotide triphosphate hydrolases"/>
    <property type="match status" value="2"/>
</dbReference>
<keyword evidence="11" id="KW-0547">Nucleotide-binding</keyword>
<dbReference type="PROSITE" id="PS51194">
    <property type="entry name" value="HELICASE_CTER"/>
    <property type="match status" value="1"/>
</dbReference>
<dbReference type="GO" id="GO:0004386">
    <property type="term" value="F:helicase activity"/>
    <property type="evidence" value="ECO:0007669"/>
    <property type="project" value="UniProtKB-KW"/>
</dbReference>
<feature type="domain" description="RNase III" evidence="24">
    <location>
        <begin position="1302"/>
        <end position="1378"/>
    </location>
</feature>
<dbReference type="CDD" id="cd10843">
    <property type="entry name" value="DSRM_DICER"/>
    <property type="match status" value="1"/>
</dbReference>
<evidence type="ECO:0000256" key="10">
    <source>
        <dbReference type="ARBA" id="ARBA00022737"/>
    </source>
</evidence>
<keyword evidence="29" id="KW-1185">Reference proteome</keyword>
<dbReference type="FunFam" id="1.10.1520.10:FF:000005">
    <property type="entry name" value="Putative endoribonuclease dicer"/>
    <property type="match status" value="1"/>
</dbReference>
<evidence type="ECO:0000256" key="2">
    <source>
        <dbReference type="ARBA" id="ARBA00001936"/>
    </source>
</evidence>
<evidence type="ECO:0000256" key="18">
    <source>
        <dbReference type="ARBA" id="ARBA00023158"/>
    </source>
</evidence>
<keyword evidence="7" id="KW-0597">Phosphoprotein</keyword>
<evidence type="ECO:0000259" key="27">
    <source>
        <dbReference type="PROSITE" id="PS51194"/>
    </source>
</evidence>
<dbReference type="InterPro" id="IPR001650">
    <property type="entry name" value="Helicase_C-like"/>
</dbReference>
<evidence type="ECO:0000256" key="21">
    <source>
        <dbReference type="PROSITE-ProRule" id="PRU00266"/>
    </source>
</evidence>
<dbReference type="SUPFAM" id="SSF52540">
    <property type="entry name" value="P-loop containing nucleoside triphosphate hydrolases"/>
    <property type="match status" value="1"/>
</dbReference>
<feature type="compositionally biased region" description="Basic and acidic residues" evidence="22">
    <location>
        <begin position="1137"/>
        <end position="1151"/>
    </location>
</feature>
<dbReference type="CDD" id="cd18802">
    <property type="entry name" value="SF2_C_dicer"/>
    <property type="match status" value="1"/>
</dbReference>
<feature type="domain" description="Helicase C-terminal" evidence="27">
    <location>
        <begin position="432"/>
        <end position="601"/>
    </location>
</feature>
<feature type="compositionally biased region" description="Pro residues" evidence="22">
    <location>
        <begin position="1210"/>
        <end position="1224"/>
    </location>
</feature>
<dbReference type="GO" id="GO:0051239">
    <property type="term" value="P:regulation of multicellular organismal process"/>
    <property type="evidence" value="ECO:0007669"/>
    <property type="project" value="UniProtKB-ARBA"/>
</dbReference>
<evidence type="ECO:0000259" key="23">
    <source>
        <dbReference type="PROSITE" id="PS50137"/>
    </source>
</evidence>
<dbReference type="PROSITE" id="PS00517">
    <property type="entry name" value="RNASE_3_1"/>
    <property type="match status" value="1"/>
</dbReference>
<dbReference type="PROSITE" id="PS50137">
    <property type="entry name" value="DS_RBD"/>
    <property type="match status" value="1"/>
</dbReference>
<dbReference type="GO" id="GO:0004525">
    <property type="term" value="F:ribonuclease III activity"/>
    <property type="evidence" value="ECO:0007669"/>
    <property type="project" value="UniProtKB-EC"/>
</dbReference>
<dbReference type="Pfam" id="PF20930">
    <property type="entry name" value="Dicer_PBD"/>
    <property type="match status" value="1"/>
</dbReference>
<dbReference type="GO" id="GO:0030422">
    <property type="term" value="P:siRNA processing"/>
    <property type="evidence" value="ECO:0007669"/>
    <property type="project" value="InterPro"/>
</dbReference>
<dbReference type="SMART" id="SM00490">
    <property type="entry name" value="HELICc"/>
    <property type="match status" value="1"/>
</dbReference>
<dbReference type="SUPFAM" id="SSF69065">
    <property type="entry name" value="RNase III domain-like"/>
    <property type="match status" value="2"/>
</dbReference>
<organism evidence="28 29">
    <name type="scientific">Oncorhynchus mykiss</name>
    <name type="common">Rainbow trout</name>
    <name type="synonym">Salmo gairdneri</name>
    <dbReference type="NCBI Taxonomy" id="8022"/>
    <lineage>
        <taxon>Eukaryota</taxon>
        <taxon>Metazoa</taxon>
        <taxon>Chordata</taxon>
        <taxon>Craniata</taxon>
        <taxon>Vertebrata</taxon>
        <taxon>Euteleostomi</taxon>
        <taxon>Actinopterygii</taxon>
        <taxon>Neopterygii</taxon>
        <taxon>Teleostei</taxon>
        <taxon>Protacanthopterygii</taxon>
        <taxon>Salmoniformes</taxon>
        <taxon>Salmonidae</taxon>
        <taxon>Salmoninae</taxon>
        <taxon>Oncorhynchus</taxon>
    </lineage>
</organism>
<dbReference type="FunFam" id="2.170.260.10:FF:000002">
    <property type="entry name" value="Putative Endoribonuclease Dicer"/>
    <property type="match status" value="1"/>
</dbReference>
<dbReference type="PROSITE" id="PS50821">
    <property type="entry name" value="PAZ"/>
    <property type="match status" value="1"/>
</dbReference>
<keyword evidence="19" id="KW-0464">Manganese</keyword>
<reference evidence="28" key="2">
    <citation type="submission" date="2025-08" db="UniProtKB">
        <authorList>
            <consortium name="Ensembl"/>
        </authorList>
    </citation>
    <scope>IDENTIFICATION</scope>
</reference>
<dbReference type="SMART" id="SM00487">
    <property type="entry name" value="DEXDc"/>
    <property type="match status" value="1"/>
</dbReference>
<feature type="region of interest" description="Disordered" evidence="22">
    <location>
        <begin position="1273"/>
        <end position="1297"/>
    </location>
</feature>
<feature type="compositionally biased region" description="Polar residues" evidence="22">
    <location>
        <begin position="1273"/>
        <end position="1286"/>
    </location>
</feature>
<keyword evidence="14" id="KW-0347">Helicase</keyword>
<dbReference type="InterPro" id="IPR014720">
    <property type="entry name" value="dsRBD_dom"/>
</dbReference>
<keyword evidence="18" id="KW-0943">RNA-mediated gene silencing</keyword>
<evidence type="ECO:0000256" key="16">
    <source>
        <dbReference type="ARBA" id="ARBA00022842"/>
    </source>
</evidence>
<dbReference type="Pfam" id="PF20932">
    <property type="entry name" value="Dicer_dsRBD"/>
    <property type="match status" value="1"/>
</dbReference>
<dbReference type="Pfam" id="PF00270">
    <property type="entry name" value="DEAD"/>
    <property type="match status" value="1"/>
</dbReference>
<dbReference type="SMART" id="SM00949">
    <property type="entry name" value="PAZ"/>
    <property type="match status" value="1"/>
</dbReference>
<feature type="domain" description="PAZ" evidence="25">
    <location>
        <begin position="888"/>
        <end position="1035"/>
    </location>
</feature>
<keyword evidence="12" id="KW-0255">Endonuclease</keyword>
<evidence type="ECO:0000256" key="12">
    <source>
        <dbReference type="ARBA" id="ARBA00022759"/>
    </source>
</evidence>
<dbReference type="GeneTree" id="ENSGT00940000156287"/>
<dbReference type="GO" id="GO:0006309">
    <property type="term" value="P:apoptotic DNA fragmentation"/>
    <property type="evidence" value="ECO:0007669"/>
    <property type="project" value="TreeGrafter"/>
</dbReference>
<feature type="domain" description="Helicase ATP-binding" evidence="26">
    <location>
        <begin position="52"/>
        <end position="228"/>
    </location>
</feature>
<dbReference type="SMART" id="SM00535">
    <property type="entry name" value="RIBOc"/>
    <property type="match status" value="2"/>
</dbReference>
<dbReference type="InterPro" id="IPR027417">
    <property type="entry name" value="P-loop_NTPase"/>
</dbReference>
<keyword evidence="6" id="KW-0963">Cytoplasm</keyword>
<dbReference type="CDD" id="cd00593">
    <property type="entry name" value="RIBOc"/>
    <property type="match status" value="2"/>
</dbReference>
<dbReference type="Gene3D" id="3.30.160.20">
    <property type="match status" value="1"/>
</dbReference>
<dbReference type="InterPro" id="IPR036085">
    <property type="entry name" value="PAZ_dom_sf"/>
</dbReference>
<feature type="compositionally biased region" description="Polar residues" evidence="22">
    <location>
        <begin position="1178"/>
        <end position="1202"/>
    </location>
</feature>
<evidence type="ECO:0000256" key="8">
    <source>
        <dbReference type="ARBA" id="ARBA00022722"/>
    </source>
</evidence>
<evidence type="ECO:0000259" key="26">
    <source>
        <dbReference type="PROSITE" id="PS51192"/>
    </source>
</evidence>
<dbReference type="FunFam" id="3.40.50.300:FF:000588">
    <property type="entry name" value="Endoribonuclease Dicer isoform 1"/>
    <property type="match status" value="1"/>
</dbReference>
<evidence type="ECO:0000259" key="24">
    <source>
        <dbReference type="PROSITE" id="PS50142"/>
    </source>
</evidence>
<gene>
    <name evidence="28" type="primary">dicer1</name>
</gene>
<accession>A0A8C7W4E7</accession>
<dbReference type="PANTHER" id="PTHR14950">
    <property type="entry name" value="DICER-RELATED"/>
    <property type="match status" value="1"/>
</dbReference>
<dbReference type="GO" id="GO:0003723">
    <property type="term" value="F:RNA binding"/>
    <property type="evidence" value="ECO:0007669"/>
    <property type="project" value="UniProtKB-UniRule"/>
</dbReference>
<comment type="cofactor">
    <cofactor evidence="2">
        <name>Mn(2+)</name>
        <dbReference type="ChEBI" id="CHEBI:29035"/>
    </cofactor>
</comment>
<sequence length="1909" mass="216512">IKSSALYREYNMSGLQRVTPASNPMGPFFGLPWQQEAIHDNIYTPRKYQVELLEAALDHNTIVCLNTGSGKTFIAVLLTKELSHQIRGDFAKHGKRTVFLVNTASSVIQQAASVRTHSDLQVGEYTSVEKTSSWSGEKWSQEMIENQVLVMTCHIFLHVLKNGVLPLSKLNLVVFDECHLAITDHPYREIMKLCEGSLCSPRILGLTASILNGKCDPSELEQKIQNLELILRSNAETATDLVVLDRYASQPREVVLDCGPYLDKSGLSECLLSELDEALHFLNDCNLSVPREDRDPTFITKKVLRDCRAVLLVLGPWCADKVAGIMVRELQKYIKNEQEGINRKFLLFADNILRKVHALCEEHFSPASLDLKFVTPKVIRLLEILHEYKPFERQQFESMEWYNNRNEDNYVSWSDSEDEDEDEEVKEMPEAIFPSPFTNILCGIIFVDRRYTAVVLNRLIKEAGKQDTELAYISSNFITGHSIGKNQPRNKQLEVEFRKQEEVLRKFRAHETNLLIATSIVEEGVDIPKCNLVVRFDLPTEYRSYVQSKGRARAPVSNYIMLADSERAKTFEDDLKTYKAIEKILRNKCSKAAGIGELEVEQELDDDNILPPYVLRSEDGGPRVTINTAIGHINSRLHSKQEIHLIHQHCLAPTVSIRDIKIHLDVHFVLSLQGPTMNCARLAEKAVALLCCEKLHKKGELDDHLMPVGKETVKYEEELDLHDEEETSVPGRPGSTKRRQCYPKAIAECLRHSYHVPQQSYYLYVVGMVLTTPLPDELNFRRRKLYPPEDTTRCFGILTAKPIPRIPHFPVYTRSGEVTISIELQKAGFTLNAIQLDLITRLHQYIFSHILRLEKPALEFKPTQADSAYCVLPLNVVEDSITLDLDFKFMEDIEKSEARTGIPTTLYTKQNPFTFKLEDYQDAVIIPRYRNFDQPHRFYVADVYTDLTPLSKFPSPEYETFAEYYKTKYNLDLSNVNQPLLDVDHTSSRLNLLTPRHLNQKGKALPLSSAEKRKAKWESLQNKQILVPELCAIHPIPASLWRKAVCLPSILYRLHCLLTAEELRAQTASDAGVGAQTLPPDFRYPILDFGWKKSIDSKSLICPRDEEEYDDEEEDSGDENCKHHDQTAATDPAVAHDYDDHTHLHDGRDNSHFLAAGPGLPLESEEVSITMTTQTTTSVLPVQLSPSTENQNLTPTRPWTQSQLQHPQPRTQPQPWTQPRPPQPSDECKPGGTTDLREGNGHHVNQATSDCCSPATVTWPKGTAPITTTALLPDYTKTQETSSTGGHTPGPCPKTLGPNPGLILQALTLSNASDGFNLERLEMLGDSFLKHAITTYLFCTYPDAHEGRLSYMRSKKVSNCNLYRLGKKKGLPSRMVVSIFDPPVNWLPPGYVVNQDESSEDEWDEDEVRDALAGKEFCEDEVQLEEELLEEDEDLMWKESKEVSIEDDLEYFQEHIKFIDNMLMSSGAFGKKISLRTFPAPSFGVWKPPKKPGPVPTPDYPSEPGGGGSADEFDYSSWDAMCYLDPSKAGEEDDFVVGFWNPSEENCGVELAKQSISYDLHTEQCIADKSIADCVEALLGCYLTSCGVRAAQMFLCSLGLKVLPVESRTLRDEGGVTEVANLDVQYGWLKIPPRCMFDHPDAERTLNHLISGFENFERKISYTFQNKAYLLQAFTHASYHYNTITDCYQRLEFLGDAILDYLITKHLYEDPRQHSPGVLTDLRSALVNNTIFASLAVQYDYHKYFKAVSPELFHVIDDFVQFQLEKKEMQGMDSELRRSEEDEAKEEDIEVPKAMGDIFESLAGAIYMDSRMSLETVWQVYYPMMRPLIEKFSANVPRSPVRELLEMEPETAKFSPAERTYEGKVRVTVEVVGKGKFKGVGRSYRIAKSAAARRALRSLKANQPQVPNN</sequence>
<protein>
    <recommendedName>
        <fullName evidence="5">ribonuclease III</fullName>
        <ecNumber evidence="5">3.1.26.3</ecNumber>
    </recommendedName>
</protein>
<evidence type="ECO:0000256" key="5">
    <source>
        <dbReference type="ARBA" id="ARBA00012177"/>
    </source>
</evidence>
<evidence type="ECO:0000256" key="15">
    <source>
        <dbReference type="ARBA" id="ARBA00022840"/>
    </source>
</evidence>
<evidence type="ECO:0000256" key="1">
    <source>
        <dbReference type="ARBA" id="ARBA00000109"/>
    </source>
</evidence>
<feature type="region of interest" description="Disordered" evidence="22">
    <location>
        <begin position="1178"/>
        <end position="1242"/>
    </location>
</feature>
<keyword evidence="15" id="KW-0067">ATP-binding</keyword>
<name>A0A8C7W4E7_ONCMY</name>
<dbReference type="GO" id="GO:0005737">
    <property type="term" value="C:cytoplasm"/>
    <property type="evidence" value="ECO:0007669"/>
    <property type="project" value="UniProtKB-SubCell"/>
</dbReference>
<dbReference type="Proteomes" id="UP000694395">
    <property type="component" value="Chromosome 19"/>
</dbReference>
<keyword evidence="10" id="KW-0677">Repeat</keyword>
<dbReference type="InterPro" id="IPR011545">
    <property type="entry name" value="DEAD/DEAH_box_helicase_dom"/>
</dbReference>
<dbReference type="InterPro" id="IPR000999">
    <property type="entry name" value="RNase_III_dom"/>
</dbReference>
<dbReference type="FunFam" id="3.30.160.20:FF:000015">
    <property type="entry name" value="endoribonuclease Dicer"/>
    <property type="match status" value="1"/>
</dbReference>
<comment type="catalytic activity">
    <reaction evidence="1">
        <text>Endonucleolytic cleavage to 5'-phosphomonoester.</text>
        <dbReference type="EC" id="3.1.26.3"/>
    </reaction>
</comment>
<dbReference type="GO" id="GO:0070578">
    <property type="term" value="C:RISC-loading complex"/>
    <property type="evidence" value="ECO:0007669"/>
    <property type="project" value="TreeGrafter"/>
</dbReference>
<dbReference type="Pfam" id="PF00271">
    <property type="entry name" value="Helicase_C"/>
    <property type="match status" value="1"/>
</dbReference>
<evidence type="ECO:0000256" key="19">
    <source>
        <dbReference type="ARBA" id="ARBA00023211"/>
    </source>
</evidence>
<evidence type="ECO:0000313" key="28">
    <source>
        <dbReference type="Ensembl" id="ENSOMYP00000073028.2"/>
    </source>
</evidence>
<evidence type="ECO:0000256" key="4">
    <source>
        <dbReference type="ARBA" id="ARBA00004496"/>
    </source>
</evidence>
<dbReference type="PANTHER" id="PTHR14950:SF37">
    <property type="entry name" value="ENDORIBONUCLEASE DICER"/>
    <property type="match status" value="1"/>
</dbReference>
<evidence type="ECO:0000259" key="25">
    <source>
        <dbReference type="PROSITE" id="PS50821"/>
    </source>
</evidence>
<dbReference type="EC" id="3.1.26.3" evidence="5"/>
<evidence type="ECO:0000256" key="13">
    <source>
        <dbReference type="ARBA" id="ARBA00022801"/>
    </source>
</evidence>
<dbReference type="PROSITE" id="PS50142">
    <property type="entry name" value="RNASE_3_2"/>
    <property type="match status" value="2"/>
</dbReference>
<dbReference type="InterPro" id="IPR014001">
    <property type="entry name" value="Helicase_ATP-bd"/>
</dbReference>
<dbReference type="PROSITE" id="PS51192">
    <property type="entry name" value="HELICASE_ATP_BIND_1"/>
    <property type="match status" value="1"/>
</dbReference>
<dbReference type="InterPro" id="IPR003100">
    <property type="entry name" value="PAZ_dom"/>
</dbReference>
<dbReference type="Gene3D" id="3.30.160.380">
    <property type="entry name" value="Dicer dimerisation domain"/>
    <property type="match status" value="1"/>
</dbReference>
<evidence type="ECO:0000256" key="9">
    <source>
        <dbReference type="ARBA" id="ARBA00022723"/>
    </source>
</evidence>
<feature type="domain" description="DRBM" evidence="23">
    <location>
        <begin position="1836"/>
        <end position="1901"/>
    </location>
</feature>
<keyword evidence="8" id="KW-0540">Nuclease</keyword>
<evidence type="ECO:0000256" key="17">
    <source>
        <dbReference type="ARBA" id="ARBA00022884"/>
    </source>
</evidence>
<dbReference type="InterPro" id="IPR038248">
    <property type="entry name" value="Dicer_dimer_sf"/>
</dbReference>
<evidence type="ECO:0000256" key="3">
    <source>
        <dbReference type="ARBA" id="ARBA00001946"/>
    </source>
</evidence>
<comment type="cofactor">
    <cofactor evidence="3">
        <name>Mg(2+)</name>
        <dbReference type="ChEBI" id="CHEBI:18420"/>
    </cofactor>
</comment>
<feature type="compositionally biased region" description="Acidic residues" evidence="22">
    <location>
        <begin position="1105"/>
        <end position="1118"/>
    </location>
</feature>